<comment type="subcellular location">
    <subcellularLocation>
        <location evidence="1">Endomembrane system</location>
        <topology evidence="1">Multi-pass membrane protein</topology>
    </subcellularLocation>
    <subcellularLocation>
        <location evidence="2">Endosome</location>
    </subcellularLocation>
    <subcellularLocation>
        <location evidence="3">Lysosome membrane</location>
    </subcellularLocation>
</comment>
<dbReference type="GO" id="GO:0005765">
    <property type="term" value="C:lysosomal membrane"/>
    <property type="evidence" value="ECO:0007669"/>
    <property type="project" value="UniProtKB-SubCell"/>
</dbReference>
<keyword evidence="9" id="KW-1133">Transmembrane helix</keyword>
<evidence type="ECO:0000313" key="11">
    <source>
        <dbReference type="EMBL" id="CAI5438474.1"/>
    </source>
</evidence>
<evidence type="ECO:0000259" key="10">
    <source>
        <dbReference type="PROSITE" id="PS51292"/>
    </source>
</evidence>
<dbReference type="EMBL" id="CANHGI010000001">
    <property type="protein sequence ID" value="CAI5438474.1"/>
    <property type="molecule type" value="Genomic_DNA"/>
</dbReference>
<dbReference type="InterPro" id="IPR011016">
    <property type="entry name" value="Znf_RING-CH"/>
</dbReference>
<evidence type="ECO:0000256" key="2">
    <source>
        <dbReference type="ARBA" id="ARBA00004177"/>
    </source>
</evidence>
<dbReference type="PROSITE" id="PS51292">
    <property type="entry name" value="ZF_RING_CH"/>
    <property type="match status" value="1"/>
</dbReference>
<feature type="compositionally biased region" description="Polar residues" evidence="8">
    <location>
        <begin position="10"/>
        <end position="21"/>
    </location>
</feature>
<evidence type="ECO:0000256" key="6">
    <source>
        <dbReference type="ARBA" id="ARBA00022833"/>
    </source>
</evidence>
<feature type="transmembrane region" description="Helical" evidence="9">
    <location>
        <begin position="224"/>
        <end position="243"/>
    </location>
</feature>
<proteinExistence type="predicted"/>
<evidence type="ECO:0000256" key="4">
    <source>
        <dbReference type="ARBA" id="ARBA00022723"/>
    </source>
</evidence>
<dbReference type="Proteomes" id="UP001152747">
    <property type="component" value="Unassembled WGS sequence"/>
</dbReference>
<feature type="transmembrane region" description="Helical" evidence="9">
    <location>
        <begin position="148"/>
        <end position="169"/>
    </location>
</feature>
<evidence type="ECO:0000313" key="12">
    <source>
        <dbReference type="Proteomes" id="UP001152747"/>
    </source>
</evidence>
<dbReference type="SMART" id="SM00744">
    <property type="entry name" value="RINGv"/>
    <property type="match status" value="1"/>
</dbReference>
<dbReference type="PANTHER" id="PTHR45981">
    <property type="entry name" value="LD02310P"/>
    <property type="match status" value="1"/>
</dbReference>
<dbReference type="GO" id="GO:0002376">
    <property type="term" value="P:immune system process"/>
    <property type="evidence" value="ECO:0007669"/>
    <property type="project" value="UniProtKB-KW"/>
</dbReference>
<evidence type="ECO:0000256" key="9">
    <source>
        <dbReference type="SAM" id="Phobius"/>
    </source>
</evidence>
<feature type="region of interest" description="Disordered" evidence="8">
    <location>
        <begin position="1"/>
        <end position="34"/>
    </location>
</feature>
<dbReference type="AlphaFoldDB" id="A0A9P1I804"/>
<accession>A0A9P1I804</accession>
<organism evidence="11 12">
    <name type="scientific">Caenorhabditis angaria</name>
    <dbReference type="NCBI Taxonomy" id="860376"/>
    <lineage>
        <taxon>Eukaryota</taxon>
        <taxon>Metazoa</taxon>
        <taxon>Ecdysozoa</taxon>
        <taxon>Nematoda</taxon>
        <taxon>Chromadorea</taxon>
        <taxon>Rhabditida</taxon>
        <taxon>Rhabditina</taxon>
        <taxon>Rhabditomorpha</taxon>
        <taxon>Rhabditoidea</taxon>
        <taxon>Rhabditidae</taxon>
        <taxon>Peloderinae</taxon>
        <taxon>Caenorhabditis</taxon>
    </lineage>
</organism>
<dbReference type="SUPFAM" id="SSF57850">
    <property type="entry name" value="RING/U-box"/>
    <property type="match status" value="1"/>
</dbReference>
<protein>
    <recommendedName>
        <fullName evidence="10">RING-CH-type domain-containing protein</fullName>
    </recommendedName>
</protein>
<dbReference type="FunFam" id="3.30.40.10:FF:000571">
    <property type="entry name" value="Zinc finger, C3HC4 type"/>
    <property type="match status" value="1"/>
</dbReference>
<evidence type="ECO:0000256" key="5">
    <source>
        <dbReference type="ARBA" id="ARBA00022771"/>
    </source>
</evidence>
<keyword evidence="5" id="KW-0863">Zinc-finger</keyword>
<dbReference type="Gene3D" id="3.30.40.10">
    <property type="entry name" value="Zinc/RING finger domain, C3HC4 (zinc finger)"/>
    <property type="match status" value="1"/>
</dbReference>
<evidence type="ECO:0000256" key="7">
    <source>
        <dbReference type="ARBA" id="ARBA00022859"/>
    </source>
</evidence>
<keyword evidence="6" id="KW-0862">Zinc</keyword>
<keyword evidence="7" id="KW-0391">Immunity</keyword>
<evidence type="ECO:0000256" key="3">
    <source>
        <dbReference type="ARBA" id="ARBA00004656"/>
    </source>
</evidence>
<dbReference type="Pfam" id="PF12906">
    <property type="entry name" value="RINGv"/>
    <property type="match status" value="1"/>
</dbReference>
<feature type="domain" description="RING-CH-type" evidence="10">
    <location>
        <begin position="63"/>
        <end position="130"/>
    </location>
</feature>
<comment type="caution">
    <text evidence="11">The sequence shown here is derived from an EMBL/GenBank/DDBJ whole genome shotgun (WGS) entry which is preliminary data.</text>
</comment>
<dbReference type="GO" id="GO:0008270">
    <property type="term" value="F:zinc ion binding"/>
    <property type="evidence" value="ECO:0007669"/>
    <property type="project" value="UniProtKB-KW"/>
</dbReference>
<keyword evidence="4" id="KW-0479">Metal-binding</keyword>
<keyword evidence="12" id="KW-1185">Reference proteome</keyword>
<sequence length="310" mass="35446">MKSVREEESNQLYVSLPPQSSLETEPIEKEPLIEEEETKDGLKTYWKGCEFLQASNLCSSKLSLQSTSSMCRICHISKSTRSNPLISPCRCSGSLLYVHKACVVRWLEMSTRKMVPAPRCELCGYDYRRSNIFQIRSLHIPHIDRNSCILNLLFLLSLLIMILCGYITIKFIQENASINKNFSGSGATYSPWKRRPYTTSVSGNDHGSDVNYHIRPPVSSLFDFKVISCASMFLSAFIVALFTQYRAEATVFRCIFRFFVINHNWMIKNYDLKNDPEMAIRRSLKASTSNSTSDPVLLQPSEIYPDNQII</sequence>
<name>A0A9P1I804_9PELO</name>
<dbReference type="GO" id="GO:0005768">
    <property type="term" value="C:endosome"/>
    <property type="evidence" value="ECO:0007669"/>
    <property type="project" value="UniProtKB-SubCell"/>
</dbReference>
<reference evidence="11" key="1">
    <citation type="submission" date="2022-11" db="EMBL/GenBank/DDBJ databases">
        <authorList>
            <person name="Kikuchi T."/>
        </authorList>
    </citation>
    <scope>NUCLEOTIDE SEQUENCE</scope>
    <source>
        <strain evidence="11">PS1010</strain>
    </source>
</reference>
<dbReference type="InterPro" id="IPR013083">
    <property type="entry name" value="Znf_RING/FYVE/PHD"/>
</dbReference>
<evidence type="ECO:0000256" key="1">
    <source>
        <dbReference type="ARBA" id="ARBA00004127"/>
    </source>
</evidence>
<evidence type="ECO:0000256" key="8">
    <source>
        <dbReference type="SAM" id="MobiDB-lite"/>
    </source>
</evidence>
<dbReference type="OrthoDB" id="264354at2759"/>
<gene>
    <name evidence="11" type="ORF">CAMP_LOCUS1111</name>
</gene>
<keyword evidence="9" id="KW-0472">Membrane</keyword>
<keyword evidence="9" id="KW-0812">Transmembrane</keyword>